<dbReference type="Proteomes" id="UP000582659">
    <property type="component" value="Unassembled WGS sequence"/>
</dbReference>
<feature type="compositionally biased region" description="Basic and acidic residues" evidence="4">
    <location>
        <begin position="349"/>
        <end position="359"/>
    </location>
</feature>
<evidence type="ECO:0000256" key="4">
    <source>
        <dbReference type="SAM" id="MobiDB-lite"/>
    </source>
</evidence>
<dbReference type="InterPro" id="IPR047250">
    <property type="entry name" value="BRCT_p53bp1-like_rpt2"/>
</dbReference>
<name>A0A1I7S206_BURXY</name>
<feature type="compositionally biased region" description="Acidic residues" evidence="4">
    <location>
        <begin position="505"/>
        <end position="523"/>
    </location>
</feature>
<feature type="compositionally biased region" description="Acidic residues" evidence="4">
    <location>
        <begin position="398"/>
        <end position="407"/>
    </location>
</feature>
<comment type="subcellular location">
    <subcellularLocation>
        <location evidence="1">Nucleus</location>
    </subcellularLocation>
</comment>
<dbReference type="GO" id="GO:0005634">
    <property type="term" value="C:nucleus"/>
    <property type="evidence" value="ECO:0007669"/>
    <property type="project" value="UniProtKB-SubCell"/>
</dbReference>
<dbReference type="EMBL" id="CAJFDI010000001">
    <property type="protein sequence ID" value="CAD5212308.1"/>
    <property type="molecule type" value="Genomic_DNA"/>
</dbReference>
<keyword evidence="9" id="KW-1185">Reference proteome</keyword>
<dbReference type="EMBL" id="CAJFCV020000001">
    <property type="protein sequence ID" value="CAG9090236.1"/>
    <property type="molecule type" value="Genomic_DNA"/>
</dbReference>
<feature type="region of interest" description="Disordered" evidence="4">
    <location>
        <begin position="37"/>
        <end position="711"/>
    </location>
</feature>
<feature type="compositionally biased region" description="Basic and acidic residues" evidence="4">
    <location>
        <begin position="256"/>
        <end position="270"/>
    </location>
</feature>
<evidence type="ECO:0000313" key="10">
    <source>
        <dbReference type="WBParaSite" id="BXY_0703500.1"/>
    </source>
</evidence>
<dbReference type="InterPro" id="IPR047249">
    <property type="entry name" value="BRCT_p53bp1-like_rpt1"/>
</dbReference>
<feature type="compositionally biased region" description="Acidic residues" evidence="4">
    <location>
        <begin position="377"/>
        <end position="390"/>
    </location>
</feature>
<evidence type="ECO:0000313" key="9">
    <source>
        <dbReference type="Proteomes" id="UP000659654"/>
    </source>
</evidence>
<dbReference type="Pfam" id="PF18428">
    <property type="entry name" value="BRCT_3"/>
    <property type="match status" value="1"/>
</dbReference>
<keyword evidence="2" id="KW-0227">DNA damage</keyword>
<organism evidence="8 10">
    <name type="scientific">Bursaphelenchus xylophilus</name>
    <name type="common">Pinewood nematode worm</name>
    <name type="synonym">Aphelenchoides xylophilus</name>
    <dbReference type="NCBI Taxonomy" id="6326"/>
    <lineage>
        <taxon>Eukaryota</taxon>
        <taxon>Metazoa</taxon>
        <taxon>Ecdysozoa</taxon>
        <taxon>Nematoda</taxon>
        <taxon>Chromadorea</taxon>
        <taxon>Rhabditida</taxon>
        <taxon>Tylenchina</taxon>
        <taxon>Tylenchomorpha</taxon>
        <taxon>Aphelenchoidea</taxon>
        <taxon>Aphelenchoididae</taxon>
        <taxon>Bursaphelenchus</taxon>
    </lineage>
</organism>
<dbReference type="AlphaFoldDB" id="A0A1I7S206"/>
<evidence type="ECO:0000256" key="2">
    <source>
        <dbReference type="ARBA" id="ARBA00022763"/>
    </source>
</evidence>
<dbReference type="Proteomes" id="UP000659654">
    <property type="component" value="Unassembled WGS sequence"/>
</dbReference>
<dbReference type="WBParaSite" id="BXY_0703500.1">
    <property type="protein sequence ID" value="BXY_0703500.1"/>
    <property type="gene ID" value="BXY_0703500"/>
</dbReference>
<proteinExistence type="predicted"/>
<dbReference type="GO" id="GO:0045944">
    <property type="term" value="P:positive regulation of transcription by RNA polymerase II"/>
    <property type="evidence" value="ECO:0007669"/>
    <property type="project" value="TreeGrafter"/>
</dbReference>
<dbReference type="PANTHER" id="PTHR15321">
    <property type="entry name" value="TUMOR SUPPRESSOR P53-BINDING PROTEIN 1"/>
    <property type="match status" value="1"/>
</dbReference>
<dbReference type="InterPro" id="IPR001357">
    <property type="entry name" value="BRCT_dom"/>
</dbReference>
<feature type="compositionally biased region" description="Basic and acidic residues" evidence="4">
    <location>
        <begin position="534"/>
        <end position="543"/>
    </location>
</feature>
<evidence type="ECO:0000313" key="7">
    <source>
        <dbReference type="EMBL" id="CAG9090236.1"/>
    </source>
</evidence>
<feature type="domain" description="BRCT" evidence="5">
    <location>
        <begin position="917"/>
        <end position="1016"/>
    </location>
</feature>
<gene>
    <name evidence="6" type="ORF">BXYJ_LOCUS2855</name>
</gene>
<dbReference type="eggNOG" id="KOG3548">
    <property type="taxonomic scope" value="Eukaryota"/>
</dbReference>
<dbReference type="Gene3D" id="3.40.50.10190">
    <property type="entry name" value="BRCT domain"/>
    <property type="match status" value="2"/>
</dbReference>
<dbReference type="InterPro" id="IPR036420">
    <property type="entry name" value="BRCT_dom_sf"/>
</dbReference>
<evidence type="ECO:0000256" key="3">
    <source>
        <dbReference type="ARBA" id="ARBA00023242"/>
    </source>
</evidence>
<dbReference type="Proteomes" id="UP000095284">
    <property type="component" value="Unplaced"/>
</dbReference>
<feature type="compositionally biased region" description="Polar residues" evidence="4">
    <location>
        <begin position="642"/>
        <end position="653"/>
    </location>
</feature>
<evidence type="ECO:0000313" key="8">
    <source>
        <dbReference type="Proteomes" id="UP000095284"/>
    </source>
</evidence>
<dbReference type="OrthoDB" id="129353at2759"/>
<feature type="compositionally biased region" description="Basic and acidic residues" evidence="4">
    <location>
        <begin position="495"/>
        <end position="504"/>
    </location>
</feature>
<feature type="compositionally biased region" description="Basic and acidic residues" evidence="4">
    <location>
        <begin position="440"/>
        <end position="450"/>
    </location>
</feature>
<dbReference type="CDD" id="cd17724">
    <property type="entry name" value="BRCT_p53bp1_rpt2"/>
    <property type="match status" value="1"/>
</dbReference>
<evidence type="ECO:0000256" key="1">
    <source>
        <dbReference type="ARBA" id="ARBA00004123"/>
    </source>
</evidence>
<evidence type="ECO:0000259" key="5">
    <source>
        <dbReference type="PROSITE" id="PS50172"/>
    </source>
</evidence>
<evidence type="ECO:0000313" key="6">
    <source>
        <dbReference type="EMBL" id="CAD5212308.1"/>
    </source>
</evidence>
<feature type="compositionally biased region" description="Basic and acidic residues" evidence="4">
    <location>
        <begin position="470"/>
        <end position="479"/>
    </location>
</feature>
<feature type="compositionally biased region" description="Acidic residues" evidence="4">
    <location>
        <begin position="271"/>
        <end position="283"/>
    </location>
</feature>
<feature type="compositionally biased region" description="Acidic residues" evidence="4">
    <location>
        <begin position="133"/>
        <end position="195"/>
    </location>
</feature>
<keyword evidence="3" id="KW-0539">Nucleus</keyword>
<dbReference type="PROSITE" id="PS50172">
    <property type="entry name" value="BRCT"/>
    <property type="match status" value="1"/>
</dbReference>
<dbReference type="SUPFAM" id="SSF52113">
    <property type="entry name" value="BRCT domain"/>
    <property type="match status" value="2"/>
</dbReference>
<feature type="compositionally biased region" description="Polar residues" evidence="4">
    <location>
        <begin position="85"/>
        <end position="94"/>
    </location>
</feature>
<dbReference type="CDD" id="cd17745">
    <property type="entry name" value="BRCT_p53bp1_rpt1"/>
    <property type="match status" value="1"/>
</dbReference>
<accession>A0A1I7S206</accession>
<dbReference type="GO" id="GO:0042393">
    <property type="term" value="F:histone binding"/>
    <property type="evidence" value="ECO:0007669"/>
    <property type="project" value="TreeGrafter"/>
</dbReference>
<feature type="region of interest" description="Disordered" evidence="4">
    <location>
        <begin position="850"/>
        <end position="914"/>
    </location>
</feature>
<dbReference type="GO" id="GO:0000077">
    <property type="term" value="P:DNA damage checkpoint signaling"/>
    <property type="evidence" value="ECO:0007669"/>
    <property type="project" value="TreeGrafter"/>
</dbReference>
<feature type="compositionally biased region" description="Basic and acidic residues" evidence="4">
    <location>
        <begin position="684"/>
        <end position="701"/>
    </location>
</feature>
<dbReference type="SMART" id="SM00292">
    <property type="entry name" value="BRCT"/>
    <property type="match status" value="2"/>
</dbReference>
<sequence>MSQGPSSDLDSQGASSMRFLFGGSAEALKAAELAALKAQTQADEEDVQSSENRQQTERDDTNHGNGDGLSTVYEESAETPVEIAESQSNGNGTTQEVPEEKIEEQPQEVPEVVEDNVENFLEEKEETQQAPEEPMEVGEEEESAETAEPEVEEPVEEVQQQEDGEDKIDEVEELQEDEEVDEQVPEEPVIVEEPGEEPKAQSEEPREQEEQQNEEDKTSKTAVENSQGPELLSVWAQKPESEQIESPETVIEPAEVGEKDKDPAEEAKTVEDEEISQPEEPEEAAAAKTPRSTRRGRKSEADKAQETPKPAPRSSRRNKQTEIEESVEEKEEEKPEEPPAKTPRRGRRSVPEATEKPVEQPKSAPRGRRGRRSEPEKVEEEEEKVEVETEEKEKKPEEVDEVVEEVEEKPKTSGRTPRSAKKADKTPASTAKPKKTRLSQADKLKEDLKESGITIDEDTPAGGRRSSRRKPAEEPKAAETPKPPKNTPKSRKTPSKKDTPKEKEEEKDEEMEVDEEEKEEAEEEPKPTPRRGRKAAEKSEVTPKKPARGRKPATEPRKPAKKATNLNKTADPDDPFNFDSQGNNHPQPLFSVTKAGFSNIKFTLSPRNKKPAEARYANTEKAVAERLQSQPEDPEEPEQCQLSITELSTSTPSGKAALKSVTPRSAQKTPKARTPAEPKSAQRAPKEKKETPKAVEKRAEPEITAPVVPKEDQKDIDFAHEPFPTGMRVFALWGRELYPAIVVDRDGLGRYKVFFVEDNLHRDIPPTGIVPLAWLKEGTSLTITNDDELQVDVQVTNVPATDNVEEWVNAIFEVKDEEGNYKTLPWSKLYLTLQQQKTIGVPKNKSVVVGEDNVVPRSRRSHAAVPTTPQEPKKTPGRKRKADQEETTETPTEPKAKRGRKPKTPLAENTQEEVELSTEELFKGRYYLLTSSARRANITEFNKREFKAMIEARGGHVAEEISELPEDAEAYLVADTFYRTHKYLFALAADIPCVHFSWVQQCVDQNKILPYQNFLLPAGISALDDEQYPCKPLKGRLLKGKRMLVYSSQPAAENAVQFTDIWRPLLNTLGATVLKSPDSKHEETKQFIIDNDFDYMLTDRSCTPELVQAVEAKGKKVVSSNLVIHGIVTGDWVDVSAHPSFSPSA</sequence>
<feature type="compositionally biased region" description="Basic and acidic residues" evidence="4">
    <location>
        <begin position="196"/>
        <end position="219"/>
    </location>
</feature>
<dbReference type="SMR" id="A0A1I7S206"/>
<dbReference type="Pfam" id="PF00533">
    <property type="entry name" value="BRCT"/>
    <property type="match status" value="1"/>
</dbReference>
<reference evidence="10" key="1">
    <citation type="submission" date="2016-11" db="UniProtKB">
        <authorList>
            <consortium name="WormBaseParasite"/>
        </authorList>
    </citation>
    <scope>IDENTIFICATION</scope>
</reference>
<dbReference type="InterPro" id="IPR056492">
    <property type="entry name" value="SH3_Hsr9"/>
</dbReference>
<feature type="compositionally biased region" description="Acidic residues" evidence="4">
    <location>
        <begin position="105"/>
        <end position="117"/>
    </location>
</feature>
<dbReference type="Pfam" id="PF24680">
    <property type="entry name" value="SH3_Hsr9"/>
    <property type="match status" value="1"/>
</dbReference>
<dbReference type="PANTHER" id="PTHR15321:SF3">
    <property type="entry name" value="TP53-BINDING PROTEIN 1"/>
    <property type="match status" value="1"/>
</dbReference>
<dbReference type="InterPro" id="IPR047252">
    <property type="entry name" value="TP53BP1-like"/>
</dbReference>
<reference evidence="7" key="2">
    <citation type="submission" date="2020-08" db="EMBL/GenBank/DDBJ databases">
        <authorList>
            <person name="Kikuchi T."/>
        </authorList>
    </citation>
    <scope>NUCLEOTIDE SEQUENCE</scope>
    <source>
        <strain evidence="6">Ka4C1</strain>
    </source>
</reference>
<protein>
    <submittedName>
        <fullName evidence="6">(pine wood nematode) hypothetical protein</fullName>
    </submittedName>
    <submittedName>
        <fullName evidence="10">BRCT domain-containing protein</fullName>
    </submittedName>
</protein>